<accession>A0A1R3H2G2</accession>
<protein>
    <submittedName>
        <fullName evidence="2">Uncharacterized protein</fullName>
    </submittedName>
</protein>
<feature type="region of interest" description="Disordered" evidence="1">
    <location>
        <begin position="1"/>
        <end position="47"/>
    </location>
</feature>
<proteinExistence type="predicted"/>
<evidence type="ECO:0000256" key="1">
    <source>
        <dbReference type="SAM" id="MobiDB-lite"/>
    </source>
</evidence>
<evidence type="ECO:0000313" key="2">
    <source>
        <dbReference type="EMBL" id="OMO64543.1"/>
    </source>
</evidence>
<dbReference type="EMBL" id="AWWV01012788">
    <property type="protein sequence ID" value="OMO64543.1"/>
    <property type="molecule type" value="Genomic_DNA"/>
</dbReference>
<keyword evidence="3" id="KW-1185">Reference proteome</keyword>
<dbReference type="AlphaFoldDB" id="A0A1R3H2G2"/>
<reference evidence="2 3" key="1">
    <citation type="submission" date="2013-09" db="EMBL/GenBank/DDBJ databases">
        <title>Corchorus capsularis genome sequencing.</title>
        <authorList>
            <person name="Alam M."/>
            <person name="Haque M.S."/>
            <person name="Islam M.S."/>
            <person name="Emdad E.M."/>
            <person name="Islam M.M."/>
            <person name="Ahmed B."/>
            <person name="Halim A."/>
            <person name="Hossen Q.M.M."/>
            <person name="Hossain M.Z."/>
            <person name="Ahmed R."/>
            <person name="Khan M.M."/>
            <person name="Islam R."/>
            <person name="Rashid M.M."/>
            <person name="Khan S.A."/>
            <person name="Rahman M.S."/>
            <person name="Alam M."/>
        </authorList>
    </citation>
    <scope>NUCLEOTIDE SEQUENCE [LARGE SCALE GENOMIC DNA]</scope>
    <source>
        <strain evidence="3">cv. CVL-1</strain>
        <tissue evidence="2">Whole seedling</tissue>
    </source>
</reference>
<organism evidence="2 3">
    <name type="scientific">Corchorus capsularis</name>
    <name type="common">Jute</name>
    <dbReference type="NCBI Taxonomy" id="210143"/>
    <lineage>
        <taxon>Eukaryota</taxon>
        <taxon>Viridiplantae</taxon>
        <taxon>Streptophyta</taxon>
        <taxon>Embryophyta</taxon>
        <taxon>Tracheophyta</taxon>
        <taxon>Spermatophyta</taxon>
        <taxon>Magnoliopsida</taxon>
        <taxon>eudicotyledons</taxon>
        <taxon>Gunneridae</taxon>
        <taxon>Pentapetalae</taxon>
        <taxon>rosids</taxon>
        <taxon>malvids</taxon>
        <taxon>Malvales</taxon>
        <taxon>Malvaceae</taxon>
        <taxon>Grewioideae</taxon>
        <taxon>Apeibeae</taxon>
        <taxon>Corchorus</taxon>
    </lineage>
</organism>
<feature type="compositionally biased region" description="Basic residues" evidence="1">
    <location>
        <begin position="1"/>
        <end position="13"/>
    </location>
</feature>
<dbReference type="Proteomes" id="UP000188268">
    <property type="component" value="Unassembled WGS sequence"/>
</dbReference>
<feature type="compositionally biased region" description="Low complexity" evidence="1">
    <location>
        <begin position="24"/>
        <end position="35"/>
    </location>
</feature>
<name>A0A1R3H2G2_COCAP</name>
<comment type="caution">
    <text evidence="2">The sequence shown here is derived from an EMBL/GenBank/DDBJ whole genome shotgun (WGS) entry which is preliminary data.</text>
</comment>
<sequence length="47" mass="5843">MEGKVRSKLNKGKRREELTEQTVRMNARRQQQQRNQEAEMENERRKR</sequence>
<evidence type="ECO:0000313" key="3">
    <source>
        <dbReference type="Proteomes" id="UP000188268"/>
    </source>
</evidence>
<gene>
    <name evidence="2" type="ORF">CCACVL1_21682</name>
</gene>
<dbReference type="Gramene" id="OMO64543">
    <property type="protein sequence ID" value="OMO64543"/>
    <property type="gene ID" value="CCACVL1_21682"/>
</dbReference>